<dbReference type="Pfam" id="PF06766">
    <property type="entry name" value="Hydrophobin_2"/>
    <property type="match status" value="1"/>
</dbReference>
<feature type="chain" id="PRO_5040318631" description="Hydrophobin" evidence="3">
    <location>
        <begin position="18"/>
        <end position="106"/>
    </location>
</feature>
<dbReference type="EMBL" id="MU006110">
    <property type="protein sequence ID" value="KAF2835272.1"/>
    <property type="molecule type" value="Genomic_DNA"/>
</dbReference>
<keyword evidence="5" id="KW-1185">Reference proteome</keyword>
<dbReference type="OrthoDB" id="4500971at2759"/>
<feature type="signal peptide" evidence="3">
    <location>
        <begin position="1"/>
        <end position="17"/>
    </location>
</feature>
<dbReference type="GO" id="GO:0005576">
    <property type="term" value="C:extracellular region"/>
    <property type="evidence" value="ECO:0007669"/>
    <property type="project" value="InterPro"/>
</dbReference>
<protein>
    <recommendedName>
        <fullName evidence="6">Hydrophobin</fullName>
    </recommendedName>
</protein>
<dbReference type="PANTHER" id="PTHR42341">
    <property type="entry name" value="HYDROPHOBIN"/>
    <property type="match status" value="1"/>
</dbReference>
<dbReference type="AlphaFoldDB" id="A0A9P4VN33"/>
<sequence length="106" mass="10566">MQFSTVIVALFAASAAALPAIDANQLAARQSPLCTGPGTTPLCCATDVLDLANLDCSTPPSLPSGAQDFIDICSAIGQQAKCCLLPILGQGLICNDIVAPAPAPAA</sequence>
<accession>A0A9P4VN33</accession>
<comment type="caution">
    <text evidence="4">The sequence shown here is derived from an EMBL/GenBank/DDBJ whole genome shotgun (WGS) entry which is preliminary data.</text>
</comment>
<evidence type="ECO:0000256" key="3">
    <source>
        <dbReference type="SAM" id="SignalP"/>
    </source>
</evidence>
<reference evidence="4" key="1">
    <citation type="journal article" date="2020" name="Stud. Mycol.">
        <title>101 Dothideomycetes genomes: a test case for predicting lifestyles and emergence of pathogens.</title>
        <authorList>
            <person name="Haridas S."/>
            <person name="Albert R."/>
            <person name="Binder M."/>
            <person name="Bloem J."/>
            <person name="Labutti K."/>
            <person name="Salamov A."/>
            <person name="Andreopoulos B."/>
            <person name="Baker S."/>
            <person name="Barry K."/>
            <person name="Bills G."/>
            <person name="Bluhm B."/>
            <person name="Cannon C."/>
            <person name="Castanera R."/>
            <person name="Culley D."/>
            <person name="Daum C."/>
            <person name="Ezra D."/>
            <person name="Gonzalez J."/>
            <person name="Henrissat B."/>
            <person name="Kuo A."/>
            <person name="Liang C."/>
            <person name="Lipzen A."/>
            <person name="Lutzoni F."/>
            <person name="Magnuson J."/>
            <person name="Mondo S."/>
            <person name="Nolan M."/>
            <person name="Ohm R."/>
            <person name="Pangilinan J."/>
            <person name="Park H.-J."/>
            <person name="Ramirez L."/>
            <person name="Alfaro M."/>
            <person name="Sun H."/>
            <person name="Tritt A."/>
            <person name="Yoshinaga Y."/>
            <person name="Zwiers L.-H."/>
            <person name="Turgeon B."/>
            <person name="Goodwin S."/>
            <person name="Spatafora J."/>
            <person name="Crous P."/>
            <person name="Grigoriev I."/>
        </authorList>
    </citation>
    <scope>NUCLEOTIDE SEQUENCE</scope>
    <source>
        <strain evidence="4">CBS 101060</strain>
    </source>
</reference>
<dbReference type="InterPro" id="IPR036686">
    <property type="entry name" value="Class_II_Hydrophobin_sf"/>
</dbReference>
<dbReference type="CDD" id="cd23508">
    <property type="entry name" value="hydrophobin_II"/>
    <property type="match status" value="1"/>
</dbReference>
<keyword evidence="2" id="KW-1015">Disulfide bond</keyword>
<organism evidence="4 5">
    <name type="scientific">Patellaria atrata CBS 101060</name>
    <dbReference type="NCBI Taxonomy" id="1346257"/>
    <lineage>
        <taxon>Eukaryota</taxon>
        <taxon>Fungi</taxon>
        <taxon>Dikarya</taxon>
        <taxon>Ascomycota</taxon>
        <taxon>Pezizomycotina</taxon>
        <taxon>Dothideomycetes</taxon>
        <taxon>Dothideomycetes incertae sedis</taxon>
        <taxon>Patellariales</taxon>
        <taxon>Patellariaceae</taxon>
        <taxon>Patellaria</taxon>
    </lineage>
</organism>
<dbReference type="Proteomes" id="UP000799429">
    <property type="component" value="Unassembled WGS sequence"/>
</dbReference>
<evidence type="ECO:0000313" key="5">
    <source>
        <dbReference type="Proteomes" id="UP000799429"/>
    </source>
</evidence>
<dbReference type="Gene3D" id="3.20.120.10">
    <property type="entry name" value="Hydrophobin"/>
    <property type="match status" value="1"/>
</dbReference>
<evidence type="ECO:0000256" key="1">
    <source>
        <dbReference type="ARBA" id="ARBA00009576"/>
    </source>
</evidence>
<evidence type="ECO:0008006" key="6">
    <source>
        <dbReference type="Google" id="ProtNLM"/>
    </source>
</evidence>
<evidence type="ECO:0000313" key="4">
    <source>
        <dbReference type="EMBL" id="KAF2835272.1"/>
    </source>
</evidence>
<keyword evidence="3" id="KW-0732">Signal</keyword>
<dbReference type="InterPro" id="IPR010636">
    <property type="entry name" value="Class_II_hydrophobin"/>
</dbReference>
<evidence type="ECO:0000256" key="2">
    <source>
        <dbReference type="ARBA" id="ARBA00023157"/>
    </source>
</evidence>
<dbReference type="SUPFAM" id="SSF101751">
    <property type="entry name" value="Hydrophobin II, HfbII"/>
    <property type="match status" value="1"/>
</dbReference>
<dbReference type="PANTHER" id="PTHR42341:SF1">
    <property type="entry name" value="HYDROPHOBIN"/>
    <property type="match status" value="1"/>
</dbReference>
<gene>
    <name evidence="4" type="ORF">M501DRAFT_942254</name>
</gene>
<comment type="similarity">
    <text evidence="1">Belongs to the cerato-ulmin hydrophobin family.</text>
</comment>
<proteinExistence type="inferred from homology"/>
<name>A0A9P4VN33_9PEZI</name>